<reference evidence="1" key="1">
    <citation type="submission" date="2020-05" db="EMBL/GenBank/DDBJ databases">
        <authorList>
            <person name="Chiriac C."/>
            <person name="Salcher M."/>
            <person name="Ghai R."/>
            <person name="Kavagutti S V."/>
        </authorList>
    </citation>
    <scope>NUCLEOTIDE SEQUENCE</scope>
</reference>
<dbReference type="EMBL" id="CAFBQS010000118">
    <property type="protein sequence ID" value="CAB5064485.1"/>
    <property type="molecule type" value="Genomic_DNA"/>
</dbReference>
<evidence type="ECO:0000313" key="1">
    <source>
        <dbReference type="EMBL" id="CAB5064485.1"/>
    </source>
</evidence>
<sequence>MEPIETVLAENSDGSKCLEVKTPLDLEEEVFLPRGNIFHADLTMPFATDESMIGEWGAQSGLPHIYLGGAGAQRGGGVSGIPAHNAAMALLSKS</sequence>
<dbReference type="AlphaFoldDB" id="A0A6J7UF14"/>
<organism evidence="1">
    <name type="scientific">freshwater metagenome</name>
    <dbReference type="NCBI Taxonomy" id="449393"/>
    <lineage>
        <taxon>unclassified sequences</taxon>
        <taxon>metagenomes</taxon>
        <taxon>ecological metagenomes</taxon>
    </lineage>
</organism>
<gene>
    <name evidence="1" type="ORF">UFOPK4366_00675</name>
</gene>
<name>A0A6J7UF14_9ZZZZ</name>
<dbReference type="PANTHER" id="PTHR10668:SF103">
    <property type="entry name" value="PYRIDINE NUCLEOTIDE-DISULFIDE OXIDOREDUCTASE DOMAIN-CONTAINING PROTEIN 2"/>
    <property type="match status" value="1"/>
</dbReference>
<protein>
    <submittedName>
        <fullName evidence="1">Unannotated protein</fullName>
    </submittedName>
</protein>
<accession>A0A6J7UF14</accession>
<proteinExistence type="predicted"/>
<dbReference type="GO" id="GO:0005829">
    <property type="term" value="C:cytosol"/>
    <property type="evidence" value="ECO:0007669"/>
    <property type="project" value="TreeGrafter"/>
</dbReference>
<dbReference type="PANTHER" id="PTHR10668">
    <property type="entry name" value="PHYTOENE DEHYDROGENASE"/>
    <property type="match status" value="1"/>
</dbReference>